<evidence type="ECO:0000256" key="1">
    <source>
        <dbReference type="ARBA" id="ARBA00004141"/>
    </source>
</evidence>
<feature type="region of interest" description="Disordered" evidence="5">
    <location>
        <begin position="317"/>
        <end position="380"/>
    </location>
</feature>
<dbReference type="InterPro" id="IPR000830">
    <property type="entry name" value="Peripherin/rom-1"/>
</dbReference>
<dbReference type="Proteomes" id="UP000242188">
    <property type="component" value="Unassembled WGS sequence"/>
</dbReference>
<dbReference type="PRINTS" id="PR00218">
    <property type="entry name" value="PERIPHERNRDS"/>
</dbReference>
<dbReference type="InterPro" id="IPR008952">
    <property type="entry name" value="Tetraspanin_EC2_sf"/>
</dbReference>
<evidence type="ECO:0000313" key="7">
    <source>
        <dbReference type="EMBL" id="OWF38240.1"/>
    </source>
</evidence>
<comment type="subcellular location">
    <subcellularLocation>
        <location evidence="1">Membrane</location>
        <topology evidence="1">Multi-pass membrane protein</topology>
    </subcellularLocation>
</comment>
<dbReference type="PANTHER" id="PTHR19282">
    <property type="entry name" value="TETRASPANIN"/>
    <property type="match status" value="1"/>
</dbReference>
<dbReference type="GO" id="GO:0007601">
    <property type="term" value="P:visual perception"/>
    <property type="evidence" value="ECO:0007669"/>
    <property type="project" value="InterPro"/>
</dbReference>
<feature type="transmembrane region" description="Helical" evidence="6">
    <location>
        <begin position="249"/>
        <end position="274"/>
    </location>
</feature>
<protein>
    <submittedName>
        <fullName evidence="7">Photoreceptor outer segment membrane glycoprotein 2</fullName>
    </submittedName>
</protein>
<dbReference type="OrthoDB" id="9836210at2759"/>
<dbReference type="EMBL" id="NEDP02005570">
    <property type="protein sequence ID" value="OWF38240.1"/>
    <property type="molecule type" value="Genomic_DNA"/>
</dbReference>
<evidence type="ECO:0000256" key="6">
    <source>
        <dbReference type="SAM" id="Phobius"/>
    </source>
</evidence>
<accession>A0A210PP04</accession>
<evidence type="ECO:0000256" key="4">
    <source>
        <dbReference type="ARBA" id="ARBA00023136"/>
    </source>
</evidence>
<dbReference type="Gene3D" id="1.10.1450.10">
    <property type="entry name" value="Tetraspanin"/>
    <property type="match status" value="1"/>
</dbReference>
<gene>
    <name evidence="7" type="ORF">KP79_PYT10615</name>
</gene>
<dbReference type="AlphaFoldDB" id="A0A210PP04"/>
<dbReference type="SUPFAM" id="SSF48652">
    <property type="entry name" value="Tetraspanin"/>
    <property type="match status" value="1"/>
</dbReference>
<evidence type="ECO:0000313" key="8">
    <source>
        <dbReference type="Proteomes" id="UP000242188"/>
    </source>
</evidence>
<keyword evidence="4 6" id="KW-0472">Membrane</keyword>
<feature type="transmembrane region" description="Helical" evidence="6">
    <location>
        <begin position="94"/>
        <end position="112"/>
    </location>
</feature>
<sequence length="380" mass="43052">MCITFNIPSNVREKIAITICILNSLIALFGIALIGMAVYMKINIDSRMMLLDGYDTDVLPYFLLAVGIKVVILHIVTFKIVYDCSTSEMSGRCVNFLFLAVILSFILVWFLLAGGLMCFTHRSVIEESLQNGLGYVMKRYKTDMFVKVTLDKLQQEYHCCGSNGYSDWFDVNWVNEEFLNTKHPDIIRKLKGGLFYSDDVPYSCCDVTSPRPCVHHAVKDKSMHVHYGSVTLYQSGCSNVLMDFFENRILVPTGWSVISAFLLQFVTLVLMRYLQTSMADARDMEDPEGEGAGYCCPGCPCDCCSPGDPMKYVKPKRCSSDDIEDGKGGTAPEFDFEDSSGRDNSTDKNKEDKRNRRKDKKDKKGKDKKDKTRKDKSKER</sequence>
<reference evidence="7 8" key="1">
    <citation type="journal article" date="2017" name="Nat. Ecol. Evol.">
        <title>Scallop genome provides insights into evolution of bilaterian karyotype and development.</title>
        <authorList>
            <person name="Wang S."/>
            <person name="Zhang J."/>
            <person name="Jiao W."/>
            <person name="Li J."/>
            <person name="Xun X."/>
            <person name="Sun Y."/>
            <person name="Guo X."/>
            <person name="Huan P."/>
            <person name="Dong B."/>
            <person name="Zhang L."/>
            <person name="Hu X."/>
            <person name="Sun X."/>
            <person name="Wang J."/>
            <person name="Zhao C."/>
            <person name="Wang Y."/>
            <person name="Wang D."/>
            <person name="Huang X."/>
            <person name="Wang R."/>
            <person name="Lv J."/>
            <person name="Li Y."/>
            <person name="Zhang Z."/>
            <person name="Liu B."/>
            <person name="Lu W."/>
            <person name="Hui Y."/>
            <person name="Liang J."/>
            <person name="Zhou Z."/>
            <person name="Hou R."/>
            <person name="Li X."/>
            <person name="Liu Y."/>
            <person name="Li H."/>
            <person name="Ning X."/>
            <person name="Lin Y."/>
            <person name="Zhao L."/>
            <person name="Xing Q."/>
            <person name="Dou J."/>
            <person name="Li Y."/>
            <person name="Mao J."/>
            <person name="Guo H."/>
            <person name="Dou H."/>
            <person name="Li T."/>
            <person name="Mu C."/>
            <person name="Jiang W."/>
            <person name="Fu Q."/>
            <person name="Fu X."/>
            <person name="Miao Y."/>
            <person name="Liu J."/>
            <person name="Yu Q."/>
            <person name="Li R."/>
            <person name="Liao H."/>
            <person name="Li X."/>
            <person name="Kong Y."/>
            <person name="Jiang Z."/>
            <person name="Chourrout D."/>
            <person name="Li R."/>
            <person name="Bao Z."/>
        </authorList>
    </citation>
    <scope>NUCLEOTIDE SEQUENCE [LARGE SCALE GENOMIC DNA]</scope>
    <source>
        <strain evidence="7 8">PY_sf001</strain>
    </source>
</reference>
<dbReference type="PANTHER" id="PTHR19282:SF544">
    <property type="entry name" value="TETRASPANIN"/>
    <property type="match status" value="1"/>
</dbReference>
<keyword evidence="3 6" id="KW-1133">Transmembrane helix</keyword>
<dbReference type="InterPro" id="IPR018499">
    <property type="entry name" value="Tetraspanin/Peripherin"/>
</dbReference>
<feature type="compositionally biased region" description="Basic and acidic residues" evidence="5">
    <location>
        <begin position="339"/>
        <end position="354"/>
    </location>
</feature>
<keyword evidence="8" id="KW-1185">Reference proteome</keyword>
<organism evidence="7 8">
    <name type="scientific">Mizuhopecten yessoensis</name>
    <name type="common">Japanese scallop</name>
    <name type="synonym">Patinopecten yessoensis</name>
    <dbReference type="NCBI Taxonomy" id="6573"/>
    <lineage>
        <taxon>Eukaryota</taxon>
        <taxon>Metazoa</taxon>
        <taxon>Spiralia</taxon>
        <taxon>Lophotrochozoa</taxon>
        <taxon>Mollusca</taxon>
        <taxon>Bivalvia</taxon>
        <taxon>Autobranchia</taxon>
        <taxon>Pteriomorphia</taxon>
        <taxon>Pectinida</taxon>
        <taxon>Pectinoidea</taxon>
        <taxon>Pectinidae</taxon>
        <taxon>Mizuhopecten</taxon>
    </lineage>
</organism>
<keyword evidence="2 6" id="KW-0812">Transmembrane</keyword>
<evidence type="ECO:0000256" key="2">
    <source>
        <dbReference type="ARBA" id="ARBA00022692"/>
    </source>
</evidence>
<comment type="caution">
    <text evidence="7">The sequence shown here is derived from an EMBL/GenBank/DDBJ whole genome shotgun (WGS) entry which is preliminary data.</text>
</comment>
<dbReference type="Pfam" id="PF00335">
    <property type="entry name" value="Tetraspanin"/>
    <property type="match status" value="1"/>
</dbReference>
<feature type="compositionally biased region" description="Basic and acidic residues" evidence="5">
    <location>
        <begin position="362"/>
        <end position="380"/>
    </location>
</feature>
<name>A0A210PP04_MIZYE</name>
<keyword evidence="7" id="KW-0675">Receptor</keyword>
<dbReference type="GO" id="GO:0005886">
    <property type="term" value="C:plasma membrane"/>
    <property type="evidence" value="ECO:0007669"/>
    <property type="project" value="TreeGrafter"/>
</dbReference>
<evidence type="ECO:0000256" key="3">
    <source>
        <dbReference type="ARBA" id="ARBA00022989"/>
    </source>
</evidence>
<feature type="transmembrane region" description="Helical" evidence="6">
    <location>
        <begin position="15"/>
        <end position="39"/>
    </location>
</feature>
<proteinExistence type="predicted"/>
<evidence type="ECO:0000256" key="5">
    <source>
        <dbReference type="SAM" id="MobiDB-lite"/>
    </source>
</evidence>
<feature type="transmembrane region" description="Helical" evidence="6">
    <location>
        <begin position="59"/>
        <end position="82"/>
    </location>
</feature>